<comment type="caution">
    <text evidence="2">The sequence shown here is derived from an EMBL/GenBank/DDBJ whole genome shotgun (WGS) entry which is preliminary data.</text>
</comment>
<sequence length="95" mass="11153">MRQTTHTFQGQHSDLVWTLHTLTSSEKNLQNWYNEIMMPQKENYKIFQSTVSRSAFGRTFAYHVRTHRFKSSQGIDESKGSEIDNLTTTRQGKKL</sequence>
<organism evidence="2 3">
    <name type="scientific">Plakobranchus ocellatus</name>
    <dbReference type="NCBI Taxonomy" id="259542"/>
    <lineage>
        <taxon>Eukaryota</taxon>
        <taxon>Metazoa</taxon>
        <taxon>Spiralia</taxon>
        <taxon>Lophotrochozoa</taxon>
        <taxon>Mollusca</taxon>
        <taxon>Gastropoda</taxon>
        <taxon>Heterobranchia</taxon>
        <taxon>Euthyneura</taxon>
        <taxon>Panpulmonata</taxon>
        <taxon>Sacoglossa</taxon>
        <taxon>Placobranchoidea</taxon>
        <taxon>Plakobranchidae</taxon>
        <taxon>Plakobranchus</taxon>
    </lineage>
</organism>
<feature type="compositionally biased region" description="Polar residues" evidence="1">
    <location>
        <begin position="84"/>
        <end position="95"/>
    </location>
</feature>
<evidence type="ECO:0000313" key="3">
    <source>
        <dbReference type="Proteomes" id="UP000735302"/>
    </source>
</evidence>
<dbReference type="EMBL" id="BLXT01005052">
    <property type="protein sequence ID" value="GFO19205.1"/>
    <property type="molecule type" value="Genomic_DNA"/>
</dbReference>
<feature type="region of interest" description="Disordered" evidence="1">
    <location>
        <begin position="71"/>
        <end position="95"/>
    </location>
</feature>
<name>A0AAV4BI62_9GAST</name>
<evidence type="ECO:0000256" key="1">
    <source>
        <dbReference type="SAM" id="MobiDB-lite"/>
    </source>
</evidence>
<protein>
    <submittedName>
        <fullName evidence="2">Uncharacterized protein</fullName>
    </submittedName>
</protein>
<dbReference type="Proteomes" id="UP000735302">
    <property type="component" value="Unassembled WGS sequence"/>
</dbReference>
<evidence type="ECO:0000313" key="2">
    <source>
        <dbReference type="EMBL" id="GFO19205.1"/>
    </source>
</evidence>
<gene>
    <name evidence="2" type="ORF">PoB_004571000</name>
</gene>
<proteinExistence type="predicted"/>
<reference evidence="2 3" key="1">
    <citation type="journal article" date="2021" name="Elife">
        <title>Chloroplast acquisition without the gene transfer in kleptoplastic sea slugs, Plakobranchus ocellatus.</title>
        <authorList>
            <person name="Maeda T."/>
            <person name="Takahashi S."/>
            <person name="Yoshida T."/>
            <person name="Shimamura S."/>
            <person name="Takaki Y."/>
            <person name="Nagai Y."/>
            <person name="Toyoda A."/>
            <person name="Suzuki Y."/>
            <person name="Arimoto A."/>
            <person name="Ishii H."/>
            <person name="Satoh N."/>
            <person name="Nishiyama T."/>
            <person name="Hasebe M."/>
            <person name="Maruyama T."/>
            <person name="Minagawa J."/>
            <person name="Obokata J."/>
            <person name="Shigenobu S."/>
        </authorList>
    </citation>
    <scope>NUCLEOTIDE SEQUENCE [LARGE SCALE GENOMIC DNA]</scope>
</reference>
<keyword evidence="3" id="KW-1185">Reference proteome</keyword>
<accession>A0AAV4BI62</accession>
<dbReference type="AlphaFoldDB" id="A0AAV4BI62"/>